<dbReference type="EMBL" id="AABVLA010000036">
    <property type="protein sequence ID" value="EAJ1622532.1"/>
    <property type="molecule type" value="Genomic_DNA"/>
</dbReference>
<reference evidence="1 2" key="1">
    <citation type="submission" date="2018-06" db="EMBL/GenBank/DDBJ databases">
        <authorList>
            <consortium name="PulseNet: The National Subtyping Network for Foodborne Disease Surveillance"/>
            <person name="Tarr C.L."/>
            <person name="Trees E."/>
            <person name="Katz L.S."/>
            <person name="Carleton-Romer H.A."/>
            <person name="Stroika S."/>
            <person name="Kucerova Z."/>
            <person name="Roache K.F."/>
            <person name="Sabol A.L."/>
            <person name="Besser J."/>
            <person name="Gerner-Smidt P."/>
        </authorList>
    </citation>
    <scope>NUCLEOTIDE SEQUENCE [LARGE SCALE GENOMIC DNA]</scope>
    <source>
        <strain evidence="1 2">PNUSAC003104</strain>
    </source>
</reference>
<comment type="caution">
    <text evidence="1">The sequence shown here is derived from an EMBL/GenBank/DDBJ whole genome shotgun (WGS) entry which is preliminary data.</text>
</comment>
<protein>
    <submittedName>
        <fullName evidence="1">Uncharacterized protein</fullName>
    </submittedName>
</protein>
<proteinExistence type="predicted"/>
<evidence type="ECO:0000313" key="1">
    <source>
        <dbReference type="EMBL" id="EAJ1622532.1"/>
    </source>
</evidence>
<dbReference type="Proteomes" id="UP000535305">
    <property type="component" value="Unassembled WGS sequence"/>
</dbReference>
<name>A0A7U8B488_CAMUP</name>
<organism evidence="1 2">
    <name type="scientific">Campylobacter upsaliensis</name>
    <dbReference type="NCBI Taxonomy" id="28080"/>
    <lineage>
        <taxon>Bacteria</taxon>
        <taxon>Pseudomonadati</taxon>
        <taxon>Campylobacterota</taxon>
        <taxon>Epsilonproteobacteria</taxon>
        <taxon>Campylobacterales</taxon>
        <taxon>Campylobacteraceae</taxon>
        <taxon>Campylobacter</taxon>
    </lineage>
</organism>
<accession>A0A7U8B488</accession>
<evidence type="ECO:0000313" key="2">
    <source>
        <dbReference type="Proteomes" id="UP000535305"/>
    </source>
</evidence>
<dbReference type="AlphaFoldDB" id="A0A7U8B488"/>
<keyword evidence="2" id="KW-1185">Reference proteome</keyword>
<sequence length="102" mass="12006">MMNKKRKQALKNTNAKIVWTKNYESELLLELLMKNNDIFTAFRQKMGQDFEIERAVQIQKAYHKAINSMSSLLERLSKELGLNYKEGVLLAELRAKIQKEEM</sequence>
<gene>
    <name evidence="1" type="ORF">CT510_07800</name>
</gene>